<dbReference type="InterPro" id="IPR053139">
    <property type="entry name" value="Surface_bspA-like"/>
</dbReference>
<dbReference type="Pfam" id="PF13306">
    <property type="entry name" value="LRR_5"/>
    <property type="match status" value="3"/>
</dbReference>
<dbReference type="GeneID" id="84808196"/>
<reference evidence="2" key="1">
    <citation type="submission" date="2017-06" db="EMBL/GenBank/DDBJ databases">
        <title>Capnocytophaga spp. assemblies.</title>
        <authorList>
            <person name="Gulvik C.A."/>
        </authorList>
    </citation>
    <scope>NUCLEOTIDE SEQUENCE [LARGE SCALE GENOMIC DNA]</scope>
    <source>
        <strain evidence="2">H1496</strain>
    </source>
</reference>
<dbReference type="PANTHER" id="PTHR45661">
    <property type="entry name" value="SURFACE ANTIGEN"/>
    <property type="match status" value="1"/>
</dbReference>
<dbReference type="KEGG" id="cgh:CGC50_06440"/>
<dbReference type="EMBL" id="CP022386">
    <property type="protein sequence ID" value="ATA86830.1"/>
    <property type="molecule type" value="Genomic_DNA"/>
</dbReference>
<evidence type="ECO:0000313" key="1">
    <source>
        <dbReference type="EMBL" id="ATA86830.1"/>
    </source>
</evidence>
<dbReference type="Gene3D" id="3.80.10.10">
    <property type="entry name" value="Ribonuclease Inhibitor"/>
    <property type="match status" value="1"/>
</dbReference>
<protein>
    <recommendedName>
        <fullName evidence="3">Leucine-rich repeat domain-containing protein</fullName>
    </recommendedName>
</protein>
<evidence type="ECO:0008006" key="3">
    <source>
        <dbReference type="Google" id="ProtNLM"/>
    </source>
</evidence>
<organism evidence="1 2">
    <name type="scientific">Capnocytophaga gingivalis</name>
    <dbReference type="NCBI Taxonomy" id="1017"/>
    <lineage>
        <taxon>Bacteria</taxon>
        <taxon>Pseudomonadati</taxon>
        <taxon>Bacteroidota</taxon>
        <taxon>Flavobacteriia</taxon>
        <taxon>Flavobacteriales</taxon>
        <taxon>Flavobacteriaceae</taxon>
        <taxon>Capnocytophaga</taxon>
    </lineage>
</organism>
<name>A0A250FNZ2_9FLAO</name>
<accession>A0A250FNZ2</accession>
<sequence length="226" mass="25350">MGSIILEKTLLINRRAFKNCSLKSITINNGSQKGVQFCGINIYETDVERLCKTHLIDSLVLPKDLIMIRGYAFSGCKSLKTVEFPPYIVIVGEKAFENCKELEKVIFPNAIPNEVKGREIENEAFSGCSALKSIILPKGIRTIDIQAFRDCTALEEVEIGEDIKLIADRAFYGCNSLKTVRIKAVTPPTLGKDVFPNPNIDIEIPKGSRSSYENAWSRYKDRLIEK</sequence>
<dbReference type="InterPro" id="IPR026906">
    <property type="entry name" value="LRR_5"/>
</dbReference>
<gene>
    <name evidence="1" type="ORF">CGC50_06440</name>
</gene>
<dbReference type="AlphaFoldDB" id="A0A250FNZ2"/>
<dbReference type="InterPro" id="IPR032675">
    <property type="entry name" value="LRR_dom_sf"/>
</dbReference>
<dbReference type="RefSeq" id="WP_095910157.1">
    <property type="nucleotide sequence ID" value="NZ_CP022386.1"/>
</dbReference>
<dbReference type="Proteomes" id="UP000217250">
    <property type="component" value="Chromosome"/>
</dbReference>
<dbReference type="OrthoDB" id="1151558at2"/>
<proteinExistence type="predicted"/>
<dbReference type="PANTHER" id="PTHR45661:SF3">
    <property type="entry name" value="IG-LIKE DOMAIN-CONTAINING PROTEIN"/>
    <property type="match status" value="1"/>
</dbReference>
<evidence type="ECO:0000313" key="2">
    <source>
        <dbReference type="Proteomes" id="UP000217250"/>
    </source>
</evidence>
<dbReference type="SUPFAM" id="SSF52058">
    <property type="entry name" value="L domain-like"/>
    <property type="match status" value="1"/>
</dbReference>